<dbReference type="SUPFAM" id="SSF55874">
    <property type="entry name" value="ATPase domain of HSP90 chaperone/DNA topoisomerase II/histidine kinase"/>
    <property type="match status" value="1"/>
</dbReference>
<organism evidence="11 12">
    <name type="scientific">Nocardiopsis ansamitocini</name>
    <dbReference type="NCBI Taxonomy" id="1670832"/>
    <lineage>
        <taxon>Bacteria</taxon>
        <taxon>Bacillati</taxon>
        <taxon>Actinomycetota</taxon>
        <taxon>Actinomycetes</taxon>
        <taxon>Streptosporangiales</taxon>
        <taxon>Nocardiopsidaceae</taxon>
        <taxon>Nocardiopsis</taxon>
    </lineage>
</organism>
<dbReference type="GO" id="GO:0005524">
    <property type="term" value="F:ATP binding"/>
    <property type="evidence" value="ECO:0007669"/>
    <property type="project" value="UniProtKB-KW"/>
</dbReference>
<feature type="transmembrane region" description="Helical" evidence="9">
    <location>
        <begin position="118"/>
        <end position="142"/>
    </location>
</feature>
<feature type="transmembrane region" description="Helical" evidence="9">
    <location>
        <begin position="58"/>
        <end position="76"/>
    </location>
</feature>
<keyword evidence="5" id="KW-0547">Nucleotide-binding</keyword>
<dbReference type="Proteomes" id="UP001165092">
    <property type="component" value="Unassembled WGS sequence"/>
</dbReference>
<evidence type="ECO:0000256" key="8">
    <source>
        <dbReference type="ARBA" id="ARBA00023012"/>
    </source>
</evidence>
<dbReference type="RefSeq" id="WP_285760571.1">
    <property type="nucleotide sequence ID" value="NZ_BSQG01000005.1"/>
</dbReference>
<dbReference type="EMBL" id="BSQG01000005">
    <property type="protein sequence ID" value="GLU49122.1"/>
    <property type="molecule type" value="Genomic_DNA"/>
</dbReference>
<dbReference type="InterPro" id="IPR011712">
    <property type="entry name" value="Sig_transdc_His_kin_sub3_dim/P"/>
</dbReference>
<dbReference type="PANTHER" id="PTHR24421">
    <property type="entry name" value="NITRATE/NITRITE SENSOR PROTEIN NARX-RELATED"/>
    <property type="match status" value="1"/>
</dbReference>
<evidence type="ECO:0000313" key="11">
    <source>
        <dbReference type="EMBL" id="GLU49122.1"/>
    </source>
</evidence>
<evidence type="ECO:0000256" key="6">
    <source>
        <dbReference type="ARBA" id="ARBA00022777"/>
    </source>
</evidence>
<evidence type="ECO:0000256" key="7">
    <source>
        <dbReference type="ARBA" id="ARBA00022840"/>
    </source>
</evidence>
<evidence type="ECO:0000256" key="2">
    <source>
        <dbReference type="ARBA" id="ARBA00012438"/>
    </source>
</evidence>
<dbReference type="Pfam" id="PF07730">
    <property type="entry name" value="HisKA_3"/>
    <property type="match status" value="1"/>
</dbReference>
<comment type="caution">
    <text evidence="11">The sequence shown here is derived from an EMBL/GenBank/DDBJ whole genome shotgun (WGS) entry which is preliminary data.</text>
</comment>
<dbReference type="InterPro" id="IPR003594">
    <property type="entry name" value="HATPase_dom"/>
</dbReference>
<evidence type="ECO:0000256" key="9">
    <source>
        <dbReference type="SAM" id="Phobius"/>
    </source>
</evidence>
<proteinExistence type="predicted"/>
<accession>A0A9W6P8S1</accession>
<dbReference type="SMART" id="SM00387">
    <property type="entry name" value="HATPase_c"/>
    <property type="match status" value="1"/>
</dbReference>
<dbReference type="InterPro" id="IPR025828">
    <property type="entry name" value="Put_sensor_dom"/>
</dbReference>
<dbReference type="InterPro" id="IPR036890">
    <property type="entry name" value="HATPase_C_sf"/>
</dbReference>
<dbReference type="CDD" id="cd16917">
    <property type="entry name" value="HATPase_UhpB-NarQ-NarX-like"/>
    <property type="match status" value="1"/>
</dbReference>
<protein>
    <recommendedName>
        <fullName evidence="2">histidine kinase</fullName>
        <ecNumber evidence="2">2.7.13.3</ecNumber>
    </recommendedName>
</protein>
<evidence type="ECO:0000256" key="5">
    <source>
        <dbReference type="ARBA" id="ARBA00022741"/>
    </source>
</evidence>
<reference evidence="11" key="1">
    <citation type="submission" date="2023-02" db="EMBL/GenBank/DDBJ databases">
        <title>Nocardiopsis ansamitocini NBRC 112285.</title>
        <authorList>
            <person name="Ichikawa N."/>
            <person name="Sato H."/>
            <person name="Tonouchi N."/>
        </authorList>
    </citation>
    <scope>NUCLEOTIDE SEQUENCE</scope>
    <source>
        <strain evidence="11">NBRC 112285</strain>
    </source>
</reference>
<dbReference type="Pfam" id="PF02518">
    <property type="entry name" value="HATPase_c"/>
    <property type="match status" value="1"/>
</dbReference>
<evidence type="ECO:0000256" key="4">
    <source>
        <dbReference type="ARBA" id="ARBA00022679"/>
    </source>
</evidence>
<dbReference type="GO" id="GO:0000155">
    <property type="term" value="F:phosphorelay sensor kinase activity"/>
    <property type="evidence" value="ECO:0007669"/>
    <property type="project" value="InterPro"/>
</dbReference>
<dbReference type="PANTHER" id="PTHR24421:SF10">
    <property type="entry name" value="NITRATE_NITRITE SENSOR PROTEIN NARQ"/>
    <property type="match status" value="1"/>
</dbReference>
<dbReference type="Gene3D" id="1.20.5.1930">
    <property type="match status" value="1"/>
</dbReference>
<keyword evidence="4" id="KW-0808">Transferase</keyword>
<keyword evidence="9" id="KW-0472">Membrane</keyword>
<keyword evidence="8" id="KW-0902">Two-component regulatory system</keyword>
<dbReference type="GO" id="GO:0016020">
    <property type="term" value="C:membrane"/>
    <property type="evidence" value="ECO:0007669"/>
    <property type="project" value="InterPro"/>
</dbReference>
<comment type="catalytic activity">
    <reaction evidence="1">
        <text>ATP + protein L-histidine = ADP + protein N-phospho-L-histidine.</text>
        <dbReference type="EC" id="2.7.13.3"/>
    </reaction>
</comment>
<evidence type="ECO:0000256" key="3">
    <source>
        <dbReference type="ARBA" id="ARBA00022553"/>
    </source>
</evidence>
<feature type="transmembrane region" description="Helical" evidence="9">
    <location>
        <begin position="32"/>
        <end position="52"/>
    </location>
</feature>
<sequence>MDRSQRLSPRTAVLREAAVTGLRNLFDALERLAGGLVTAVLALATATALLIVAVTGPLGIGLLLLPSVLKLVRTVADRERDRLSRWGVDVLHPYTRFPAGPVDSLRSMVHDPATRRDLAWLLAHASLGFLLGLLGVLLPVFAVRDLSFPLWWWLLPREDAGAAIGIPVNDWPAAFAVSLMGLGWGAVVFGLGPLIARAQSWPGRKLLGPPAGTDLTQRIAELTSTRAAGLHAHAVELRRIERSLHDGAQNRLVGVTVLIGAARRALQNDPARADAALERAQTITEEALAELRVVVRAILPPMIADRGLDGALEALAAACSVPCEVDVEPIGRCPASIESTAYFVVAEALTNVTRHSGAGRAEVAVRREGDRLVVLVHDDGRGGAHEAAGTGILGIRQRVEAHDGTVRVLSPEGGPTTITAELPCGL</sequence>
<feature type="domain" description="Histidine kinase/HSP90-like ATPase" evidence="10">
    <location>
        <begin position="336"/>
        <end position="426"/>
    </location>
</feature>
<dbReference type="Pfam" id="PF13796">
    <property type="entry name" value="Sensor"/>
    <property type="match status" value="1"/>
</dbReference>
<keyword evidence="9" id="KW-1133">Transmembrane helix</keyword>
<dbReference type="EC" id="2.7.13.3" evidence="2"/>
<dbReference type="GO" id="GO:0046983">
    <property type="term" value="F:protein dimerization activity"/>
    <property type="evidence" value="ECO:0007669"/>
    <property type="project" value="InterPro"/>
</dbReference>
<evidence type="ECO:0000256" key="1">
    <source>
        <dbReference type="ARBA" id="ARBA00000085"/>
    </source>
</evidence>
<keyword evidence="7" id="KW-0067">ATP-binding</keyword>
<keyword evidence="6 11" id="KW-0418">Kinase</keyword>
<dbReference type="InterPro" id="IPR050482">
    <property type="entry name" value="Sensor_HK_TwoCompSys"/>
</dbReference>
<gene>
    <name evidence="11" type="ORF">Nans01_34730</name>
</gene>
<dbReference type="Gene3D" id="3.30.565.10">
    <property type="entry name" value="Histidine kinase-like ATPase, C-terminal domain"/>
    <property type="match status" value="1"/>
</dbReference>
<keyword evidence="9" id="KW-0812">Transmembrane</keyword>
<evidence type="ECO:0000313" key="12">
    <source>
        <dbReference type="Proteomes" id="UP001165092"/>
    </source>
</evidence>
<keyword evidence="12" id="KW-1185">Reference proteome</keyword>
<feature type="transmembrane region" description="Helical" evidence="9">
    <location>
        <begin position="173"/>
        <end position="196"/>
    </location>
</feature>
<keyword evidence="3" id="KW-0597">Phosphoprotein</keyword>
<name>A0A9W6P8S1_9ACTN</name>
<evidence type="ECO:0000259" key="10">
    <source>
        <dbReference type="SMART" id="SM00387"/>
    </source>
</evidence>
<dbReference type="AlphaFoldDB" id="A0A9W6P8S1"/>